<keyword evidence="1" id="KW-1133">Transmembrane helix</keyword>
<comment type="caution">
    <text evidence="2">The sequence shown here is derived from an EMBL/GenBank/DDBJ whole genome shotgun (WGS) entry which is preliminary data.</text>
</comment>
<evidence type="ECO:0000313" key="2">
    <source>
        <dbReference type="EMBL" id="GAC30509.1"/>
    </source>
</evidence>
<accession>K6YCP2</accession>
<feature type="transmembrane region" description="Helical" evidence="1">
    <location>
        <begin position="30"/>
        <end position="47"/>
    </location>
</feature>
<evidence type="ECO:0000256" key="1">
    <source>
        <dbReference type="SAM" id="Phobius"/>
    </source>
</evidence>
<keyword evidence="3" id="KW-1185">Reference proteome</keyword>
<proteinExistence type="predicted"/>
<reference evidence="3" key="1">
    <citation type="journal article" date="2014" name="Environ. Microbiol.">
        <title>Comparative genomics of the marine bacterial genus Glaciecola reveals the high degree of genomic diversity and genomic characteristic for cold adaptation.</title>
        <authorList>
            <person name="Qin Q.L."/>
            <person name="Xie B.B."/>
            <person name="Yu Y."/>
            <person name="Shu Y.L."/>
            <person name="Rong J.C."/>
            <person name="Zhang Y.J."/>
            <person name="Zhao D.L."/>
            <person name="Chen X.L."/>
            <person name="Zhang X.Y."/>
            <person name="Chen B."/>
            <person name="Zhou B.C."/>
            <person name="Zhang Y.Z."/>
        </authorList>
    </citation>
    <scope>NUCLEOTIDE SEQUENCE [LARGE SCALE GENOMIC DNA]</scope>
    <source>
        <strain evidence="3">ACAM 615</strain>
    </source>
</reference>
<keyword evidence="1" id="KW-0812">Transmembrane</keyword>
<dbReference type="AlphaFoldDB" id="K6YCP2"/>
<protein>
    <submittedName>
        <fullName evidence="2">Uncharacterized protein</fullName>
    </submittedName>
</protein>
<organism evidence="2 3">
    <name type="scientific">Brumicola pallidula DSM 14239 = ACAM 615</name>
    <dbReference type="NCBI Taxonomy" id="1121922"/>
    <lineage>
        <taxon>Bacteria</taxon>
        <taxon>Pseudomonadati</taxon>
        <taxon>Pseudomonadota</taxon>
        <taxon>Gammaproteobacteria</taxon>
        <taxon>Alteromonadales</taxon>
        <taxon>Alteromonadaceae</taxon>
        <taxon>Brumicola</taxon>
    </lineage>
</organism>
<dbReference type="Proteomes" id="UP000006251">
    <property type="component" value="Unassembled WGS sequence"/>
</dbReference>
<name>K6YCP2_9ALTE</name>
<evidence type="ECO:0000313" key="3">
    <source>
        <dbReference type="Proteomes" id="UP000006251"/>
    </source>
</evidence>
<dbReference type="EMBL" id="BAEQ01000063">
    <property type="protein sequence ID" value="GAC30509.1"/>
    <property type="molecule type" value="Genomic_DNA"/>
</dbReference>
<sequence>MWLSKTDSYCTYSPHLLIAPANNAKGASNSAFMLGIVLFLLLFILALRRKNGHTKCHH</sequence>
<gene>
    <name evidence="2" type="ORF">GPAL_3668</name>
</gene>
<keyword evidence="1" id="KW-0472">Membrane</keyword>